<sequence length="90" mass="9998">MKTEPEQTAGFFGNHVTAFVSAVESGVATKTKKPGHSETFRPRVKLRQNMVSSTRPGLWVRPHSNRHFATNGKRGFRLGVLGFARCLTKT</sequence>
<protein>
    <submittedName>
        <fullName evidence="1">Uncharacterized protein</fullName>
    </submittedName>
</protein>
<comment type="caution">
    <text evidence="1">The sequence shown here is derived from an EMBL/GenBank/DDBJ whole genome shotgun (WGS) entry which is preliminary data.</text>
</comment>
<name>A0AAE0ZJK2_9GAST</name>
<accession>A0AAE0ZJK2</accession>
<dbReference type="AlphaFoldDB" id="A0AAE0ZJK2"/>
<gene>
    <name evidence="1" type="ORF">RRG08_004929</name>
</gene>
<proteinExistence type="predicted"/>
<evidence type="ECO:0000313" key="1">
    <source>
        <dbReference type="EMBL" id="KAK3769677.1"/>
    </source>
</evidence>
<organism evidence="1 2">
    <name type="scientific">Elysia crispata</name>
    <name type="common">lettuce slug</name>
    <dbReference type="NCBI Taxonomy" id="231223"/>
    <lineage>
        <taxon>Eukaryota</taxon>
        <taxon>Metazoa</taxon>
        <taxon>Spiralia</taxon>
        <taxon>Lophotrochozoa</taxon>
        <taxon>Mollusca</taxon>
        <taxon>Gastropoda</taxon>
        <taxon>Heterobranchia</taxon>
        <taxon>Euthyneura</taxon>
        <taxon>Panpulmonata</taxon>
        <taxon>Sacoglossa</taxon>
        <taxon>Placobranchoidea</taxon>
        <taxon>Plakobranchidae</taxon>
        <taxon>Elysia</taxon>
    </lineage>
</organism>
<dbReference type="Proteomes" id="UP001283361">
    <property type="component" value="Unassembled WGS sequence"/>
</dbReference>
<dbReference type="EMBL" id="JAWDGP010003892">
    <property type="protein sequence ID" value="KAK3769677.1"/>
    <property type="molecule type" value="Genomic_DNA"/>
</dbReference>
<evidence type="ECO:0000313" key="2">
    <source>
        <dbReference type="Proteomes" id="UP001283361"/>
    </source>
</evidence>
<reference evidence="1" key="1">
    <citation type="journal article" date="2023" name="G3 (Bethesda)">
        <title>A reference genome for the long-term kleptoplast-retaining sea slug Elysia crispata morphotype clarki.</title>
        <authorList>
            <person name="Eastman K.E."/>
            <person name="Pendleton A.L."/>
            <person name="Shaikh M.A."/>
            <person name="Suttiyut T."/>
            <person name="Ogas R."/>
            <person name="Tomko P."/>
            <person name="Gavelis G."/>
            <person name="Widhalm J.R."/>
            <person name="Wisecaver J.H."/>
        </authorList>
    </citation>
    <scope>NUCLEOTIDE SEQUENCE</scope>
    <source>
        <strain evidence="1">ECLA1</strain>
    </source>
</reference>
<keyword evidence="2" id="KW-1185">Reference proteome</keyword>